<dbReference type="Proteomes" id="UP000094501">
    <property type="component" value="Unassembled WGS sequence"/>
</dbReference>
<dbReference type="AlphaFoldDB" id="A0A1E3W4Q4"/>
<evidence type="ECO:0000256" key="1">
    <source>
        <dbReference type="SAM" id="MobiDB-lite"/>
    </source>
</evidence>
<evidence type="ECO:0000313" key="2">
    <source>
        <dbReference type="EMBL" id="ODS00799.1"/>
    </source>
</evidence>
<reference evidence="2 3" key="1">
    <citation type="journal article" date="2016" name="Environ. Microbiol.">
        <title>New Methyloceanibacter diversity from North Sea sediments includes methanotroph containing solely the soluble methane monooxygenase.</title>
        <authorList>
            <person name="Vekeman B."/>
            <person name="Kerckhof F.M."/>
            <person name="Cremers G."/>
            <person name="de Vos P."/>
            <person name="Vandamme P."/>
            <person name="Boon N."/>
            <person name="Op den Camp H.J."/>
            <person name="Heylen K."/>
        </authorList>
    </citation>
    <scope>NUCLEOTIDE SEQUENCE [LARGE SCALE GENOMIC DNA]</scope>
    <source>
        <strain evidence="2 3">R-67174</strain>
    </source>
</reference>
<proteinExistence type="predicted"/>
<gene>
    <name evidence="2" type="ORF">AUC68_14655</name>
</gene>
<sequence length="78" mass="8104">MAGGPAVALTPHSLDSGASLVLPVTDQEDLSVEEDLVPDEVPAPKTKSGEEMMPAPERPDTGGDMEDSAIEKDLETGE</sequence>
<feature type="compositionally biased region" description="Basic and acidic residues" evidence="1">
    <location>
        <begin position="69"/>
        <end position="78"/>
    </location>
</feature>
<feature type="region of interest" description="Disordered" evidence="1">
    <location>
        <begin position="1"/>
        <end position="78"/>
    </location>
</feature>
<protein>
    <submittedName>
        <fullName evidence="2">Uncharacterized protein</fullName>
    </submittedName>
</protein>
<organism evidence="2 3">
    <name type="scientific">Methyloceanibacter methanicus</name>
    <dbReference type="NCBI Taxonomy" id="1774968"/>
    <lineage>
        <taxon>Bacteria</taxon>
        <taxon>Pseudomonadati</taxon>
        <taxon>Pseudomonadota</taxon>
        <taxon>Alphaproteobacteria</taxon>
        <taxon>Hyphomicrobiales</taxon>
        <taxon>Hyphomicrobiaceae</taxon>
        <taxon>Methyloceanibacter</taxon>
    </lineage>
</organism>
<name>A0A1E3W4Q4_9HYPH</name>
<keyword evidence="3" id="KW-1185">Reference proteome</keyword>
<comment type="caution">
    <text evidence="2">The sequence shown here is derived from an EMBL/GenBank/DDBJ whole genome shotgun (WGS) entry which is preliminary data.</text>
</comment>
<feature type="compositionally biased region" description="Acidic residues" evidence="1">
    <location>
        <begin position="26"/>
        <end position="38"/>
    </location>
</feature>
<dbReference type="EMBL" id="LPWG01000004">
    <property type="protein sequence ID" value="ODS00799.1"/>
    <property type="molecule type" value="Genomic_DNA"/>
</dbReference>
<evidence type="ECO:0000313" key="3">
    <source>
        <dbReference type="Proteomes" id="UP000094501"/>
    </source>
</evidence>
<accession>A0A1E3W4Q4</accession>